<dbReference type="Proteomes" id="UP001178507">
    <property type="component" value="Unassembled WGS sequence"/>
</dbReference>
<name>A0AA36JMD9_9DINO</name>
<feature type="domain" description="DUF5672" evidence="1">
    <location>
        <begin position="487"/>
        <end position="611"/>
    </location>
</feature>
<accession>A0AA36JMD9</accession>
<dbReference type="PANTHER" id="PTHR23315:SF7">
    <property type="entry name" value="U-BOX DOMAIN-CONTAINING PROTEIN 4"/>
    <property type="match status" value="1"/>
</dbReference>
<organism evidence="2 3">
    <name type="scientific">Effrenium voratum</name>
    <dbReference type="NCBI Taxonomy" id="2562239"/>
    <lineage>
        <taxon>Eukaryota</taxon>
        <taxon>Sar</taxon>
        <taxon>Alveolata</taxon>
        <taxon>Dinophyceae</taxon>
        <taxon>Suessiales</taxon>
        <taxon>Symbiodiniaceae</taxon>
        <taxon>Effrenium</taxon>
    </lineage>
</organism>
<keyword evidence="3" id="KW-1185">Reference proteome</keyword>
<dbReference type="EMBL" id="CAUJNA010003683">
    <property type="protein sequence ID" value="CAJ1407653.1"/>
    <property type="molecule type" value="Genomic_DNA"/>
</dbReference>
<dbReference type="SUPFAM" id="SSF48371">
    <property type="entry name" value="ARM repeat"/>
    <property type="match status" value="2"/>
</dbReference>
<dbReference type="AlphaFoldDB" id="A0AA36JMD9"/>
<proteinExistence type="predicted"/>
<comment type="caution">
    <text evidence="2">The sequence shown here is derived from an EMBL/GenBank/DDBJ whole genome shotgun (WGS) entry which is preliminary data.</text>
</comment>
<dbReference type="InterPro" id="IPR011989">
    <property type="entry name" value="ARM-like"/>
</dbReference>
<dbReference type="InterPro" id="IPR043729">
    <property type="entry name" value="DUF5672"/>
</dbReference>
<evidence type="ECO:0000313" key="2">
    <source>
        <dbReference type="EMBL" id="CAJ1407653.1"/>
    </source>
</evidence>
<dbReference type="PANTHER" id="PTHR23315">
    <property type="entry name" value="U BOX DOMAIN-CONTAINING"/>
    <property type="match status" value="1"/>
</dbReference>
<dbReference type="Pfam" id="PF18922">
    <property type="entry name" value="DUF5672"/>
    <property type="match status" value="1"/>
</dbReference>
<dbReference type="InterPro" id="IPR016024">
    <property type="entry name" value="ARM-type_fold"/>
</dbReference>
<gene>
    <name evidence="2" type="ORF">EVOR1521_LOCUS29296</name>
</gene>
<evidence type="ECO:0000313" key="3">
    <source>
        <dbReference type="Proteomes" id="UP001178507"/>
    </source>
</evidence>
<dbReference type="InterPro" id="IPR000225">
    <property type="entry name" value="Armadillo"/>
</dbReference>
<sequence>MAGQAAQDALGANGAVAALCGLLDSPAAEQAAAALGNLLSGHAENGRRAEASRALPRLLQLLRLAATEQRSKLAENCCAALANLVAGTHTAQAAVEAGILDLVSEVMPFVVRPAQVFGLLANICHQLPERLPEILRLTPVQRLVDVLKPKEEAPKASLAAVALSANLASLASAKTQLLRAGLLPPLAKAIESSTDQQLRLQAAICLANLLEDSGASVAKAFLELPDLPRRLSFLLSNQKAPLPAATRRHVARALALLSSREASRVAVKESGAPEALNQLLAEAEPLAKEAAFGFLNLALVSKDRDKILKKNLAERLVNLLPSPEAGPYAAGALANLTAGSACAARAALRAGAVRGLRQQLLRSCQEHEVTGQGFSLEGSVEKSAAVWVLGALGHILDLSQDPAAVREAAAAVQPACEVLRSGEGAVRDIAVFCLAALDAGSPNAPLPALPNLEEALAKVEGPMREKALQLRTWRHVHLWCLPTSDFSRQAYADFRRSEELLVKLEAFGAEVALFLECDGVLLRRGAEQFLGYDLVGAPWSWAREGQAAVGNGGLCLRRVSFMRRALRHMGASSTGAVPESNARNEDICFAEAARSLGALVPSPEAAGAFSAPRLDFTDGIEALASKYLIGQEERSGAFEVHFDEEKTTLDLSKDCYPGKVCPPVLVMVGRQVGTIEVSNCHEGVMYTFVNKGELDAGVVVQHEGGLYGSKGIPQFGVGTCFCYREGNLMCG</sequence>
<evidence type="ECO:0000259" key="1">
    <source>
        <dbReference type="Pfam" id="PF18922"/>
    </source>
</evidence>
<dbReference type="Gene3D" id="1.25.10.10">
    <property type="entry name" value="Leucine-rich Repeat Variant"/>
    <property type="match status" value="3"/>
</dbReference>
<reference evidence="2" key="1">
    <citation type="submission" date="2023-08" db="EMBL/GenBank/DDBJ databases">
        <authorList>
            <person name="Chen Y."/>
            <person name="Shah S."/>
            <person name="Dougan E. K."/>
            <person name="Thang M."/>
            <person name="Chan C."/>
        </authorList>
    </citation>
    <scope>NUCLEOTIDE SEQUENCE</scope>
</reference>
<dbReference type="SMART" id="SM00185">
    <property type="entry name" value="ARM"/>
    <property type="match status" value="5"/>
</dbReference>
<protein>
    <recommendedName>
        <fullName evidence="1">DUF5672 domain-containing protein</fullName>
    </recommendedName>
</protein>